<dbReference type="GeneID" id="13455144"/>
<dbReference type="EMBL" id="FR799566">
    <property type="protein sequence ID" value="CBZ24791.1"/>
    <property type="molecule type" value="Genomic_DNA"/>
</dbReference>
<dbReference type="VEuPathDB" id="TriTrypDB:LmxM.13.1030"/>
<reference evidence="2 3" key="1">
    <citation type="journal article" date="2011" name="Genome Res.">
        <title>Chromosome and gene copy number variation allow major structural change between species and strains of Leishmania.</title>
        <authorList>
            <person name="Rogers M.B."/>
            <person name="Hilley J.D."/>
            <person name="Dickens N.J."/>
            <person name="Wilkes J."/>
            <person name="Bates P.A."/>
            <person name="Depledge D.P."/>
            <person name="Harris D."/>
            <person name="Her Y."/>
            <person name="Herzyk P."/>
            <person name="Imamura H."/>
            <person name="Otto T.D."/>
            <person name="Sanders M."/>
            <person name="Seeger K."/>
            <person name="Dujardin J.C."/>
            <person name="Berriman M."/>
            <person name="Smith D.F."/>
            <person name="Hertz-Fowler C."/>
            <person name="Mottram J.C."/>
        </authorList>
    </citation>
    <scope>NUCLEOTIDE SEQUENCE [LARGE SCALE GENOMIC DNA]</scope>
    <source>
        <strain evidence="2 3">MHOM/GT/2001/U1103</strain>
    </source>
</reference>
<proteinExistence type="predicted"/>
<sequence length="363" mass="38196">MKSTRTTAKVRSACLPYSTTMRSSRHTSSLLSRVAHSVGAVVAKVNPLRQQPSREEHSPSGLAESLLSSVEPPVLAPGDILRDLAFFTHASEVGLFSTHPSLCARVFGVVPGDVFEIGGGRVITSSSGVDAEAGSRIAGELIVVVGARSGRLWVWAYGDEVARVLRVPSSTTSVMSSSAAEVRAAIVEHYQLRQLAHPSRQQCSAGGGVAGEPDGQVEFVRAVCVAFQSLCARAHEEVQRLYTPDQLAFLQRAPDLYAAVTKRVDWVASSSDAASPAAGVNSEPQRQQSDHPHEMPSSFPSRSIYADLARHAPHTAAVVLLSPRVSLVTGAVGWVGEGDVVLADSLVGQGGYGEASLSASVVI</sequence>
<dbReference type="Proteomes" id="UP000007259">
    <property type="component" value="Chromosome 13"/>
</dbReference>
<dbReference type="KEGG" id="lmi:LMXM_13_1030"/>
<evidence type="ECO:0000313" key="3">
    <source>
        <dbReference type="Proteomes" id="UP000007259"/>
    </source>
</evidence>
<organism evidence="2 3">
    <name type="scientific">Leishmania mexicana (strain MHOM/GT/2001/U1103)</name>
    <dbReference type="NCBI Taxonomy" id="929439"/>
    <lineage>
        <taxon>Eukaryota</taxon>
        <taxon>Discoba</taxon>
        <taxon>Euglenozoa</taxon>
        <taxon>Kinetoplastea</taxon>
        <taxon>Metakinetoplastina</taxon>
        <taxon>Trypanosomatida</taxon>
        <taxon>Trypanosomatidae</taxon>
        <taxon>Leishmaniinae</taxon>
        <taxon>Leishmania</taxon>
    </lineage>
</organism>
<gene>
    <name evidence="2" type="ORF">LMXM_13_1030</name>
</gene>
<dbReference type="OrthoDB" id="267637at2759"/>
<name>E9APC7_LEIMU</name>
<dbReference type="AlphaFoldDB" id="E9APC7"/>
<keyword evidence="3" id="KW-1185">Reference proteome</keyword>
<evidence type="ECO:0000313" key="2">
    <source>
        <dbReference type="EMBL" id="CBZ24791.1"/>
    </source>
</evidence>
<dbReference type="PhylomeDB" id="E9APC7"/>
<accession>E9APC7</accession>
<evidence type="ECO:0000256" key="1">
    <source>
        <dbReference type="SAM" id="MobiDB-lite"/>
    </source>
</evidence>
<dbReference type="OMA" id="VEHYQLR"/>
<protein>
    <submittedName>
        <fullName evidence="2">Uncharacterized protein</fullName>
    </submittedName>
</protein>
<dbReference type="RefSeq" id="XP_003873304.1">
    <property type="nucleotide sequence ID" value="XM_003873255.1"/>
</dbReference>
<feature type="region of interest" description="Disordered" evidence="1">
    <location>
        <begin position="273"/>
        <end position="300"/>
    </location>
</feature>